<evidence type="ECO:0000256" key="4">
    <source>
        <dbReference type="ARBA" id="ARBA00023163"/>
    </source>
</evidence>
<evidence type="ECO:0000256" key="7">
    <source>
        <dbReference type="SAM" id="Coils"/>
    </source>
</evidence>
<name>A0A0K2TDY9_LEPSM</name>
<evidence type="ECO:0000256" key="1">
    <source>
        <dbReference type="ARBA" id="ARBA00022843"/>
    </source>
</evidence>
<dbReference type="SUPFAM" id="SSF57959">
    <property type="entry name" value="Leucine zipper domain"/>
    <property type="match status" value="1"/>
</dbReference>
<sequence length="279" mass="31744">MSVSVVKTGERVLKMKGTDMKIGRPQIIIVPPGFLKTTTTMAPVKIAKISPKEPLKRPSPCLIESHLNPVRKRANLDHLSTEEKLLRRKLKNRVAAQNARDKKRVRMDDMEDEIRALRERNEKLEKENARLRELQARLEVPSEILDDCSLSATTTFELPLSPATSSSSEEEELSTIIVETPESMPSLPAERVYDLQQKGRATIVGPLLLLWTLLLSLAKQKKLTTTVSKRLHTSSHLPLPHPQCPPLPPSLHLKEKKMHHPLWWGPRQKAWNPRIWIPS</sequence>
<evidence type="ECO:0000259" key="9">
    <source>
        <dbReference type="PROSITE" id="PS50217"/>
    </source>
</evidence>
<keyword evidence="2" id="KW-0805">Transcription regulation</keyword>
<dbReference type="GO" id="GO:0005634">
    <property type="term" value="C:nucleus"/>
    <property type="evidence" value="ECO:0007669"/>
    <property type="project" value="TreeGrafter"/>
</dbReference>
<feature type="coiled-coil region" evidence="7">
    <location>
        <begin position="93"/>
        <end position="137"/>
    </location>
</feature>
<evidence type="ECO:0000256" key="5">
    <source>
        <dbReference type="ARBA" id="ARBA00023242"/>
    </source>
</evidence>
<keyword evidence="4" id="KW-0804">Transcription</keyword>
<accession>A0A0K2TDY9</accession>
<dbReference type="EMBL" id="HACA01006436">
    <property type="protein sequence ID" value="CDW23797.1"/>
    <property type="molecule type" value="Transcribed_RNA"/>
</dbReference>
<evidence type="ECO:0000256" key="8">
    <source>
        <dbReference type="SAM" id="MobiDB-lite"/>
    </source>
</evidence>
<dbReference type="AlphaFoldDB" id="A0A0K2TDY9"/>
<proteinExistence type="predicted"/>
<feature type="compositionally biased region" description="Pro residues" evidence="8">
    <location>
        <begin position="239"/>
        <end position="249"/>
    </location>
</feature>
<dbReference type="OrthoDB" id="20960at2759"/>
<dbReference type="InterPro" id="IPR046347">
    <property type="entry name" value="bZIP_sf"/>
</dbReference>
<evidence type="ECO:0000256" key="6">
    <source>
        <dbReference type="ARBA" id="ARBA00040165"/>
    </source>
</evidence>
<dbReference type="CDD" id="cd14691">
    <property type="entry name" value="bZIP_XBP1"/>
    <property type="match status" value="1"/>
</dbReference>
<evidence type="ECO:0000313" key="10">
    <source>
        <dbReference type="EMBL" id="CDW23797.1"/>
    </source>
</evidence>
<keyword evidence="5" id="KW-0539">Nucleus</keyword>
<dbReference type="SMART" id="SM00338">
    <property type="entry name" value="BRLZ"/>
    <property type="match status" value="1"/>
</dbReference>
<feature type="domain" description="BZIP" evidence="9">
    <location>
        <begin position="82"/>
        <end position="139"/>
    </location>
</feature>
<dbReference type="GO" id="GO:0000981">
    <property type="term" value="F:DNA-binding transcription factor activity, RNA polymerase II-specific"/>
    <property type="evidence" value="ECO:0007669"/>
    <property type="project" value="TreeGrafter"/>
</dbReference>
<dbReference type="PROSITE" id="PS00036">
    <property type="entry name" value="BZIP_BASIC"/>
    <property type="match status" value="1"/>
</dbReference>
<dbReference type="Pfam" id="PF07716">
    <property type="entry name" value="bZIP_2"/>
    <property type="match status" value="1"/>
</dbReference>
<keyword evidence="3" id="KW-0238">DNA-binding</keyword>
<dbReference type="PANTHER" id="PTHR46542:SF1">
    <property type="entry name" value="X-BOX BINDING PROTEIN 1"/>
    <property type="match status" value="1"/>
</dbReference>
<dbReference type="InterPro" id="IPR004827">
    <property type="entry name" value="bZIP"/>
</dbReference>
<keyword evidence="1" id="KW-0832">Ubl conjugation</keyword>
<dbReference type="PANTHER" id="PTHR46542">
    <property type="entry name" value="X-BOX BINDING PROTEIN 1"/>
    <property type="match status" value="1"/>
</dbReference>
<evidence type="ECO:0000256" key="3">
    <source>
        <dbReference type="ARBA" id="ARBA00023125"/>
    </source>
</evidence>
<organism evidence="10">
    <name type="scientific">Lepeophtheirus salmonis</name>
    <name type="common">Salmon louse</name>
    <name type="synonym">Caligus salmonis</name>
    <dbReference type="NCBI Taxonomy" id="72036"/>
    <lineage>
        <taxon>Eukaryota</taxon>
        <taxon>Metazoa</taxon>
        <taxon>Ecdysozoa</taxon>
        <taxon>Arthropoda</taxon>
        <taxon>Crustacea</taxon>
        <taxon>Multicrustacea</taxon>
        <taxon>Hexanauplia</taxon>
        <taxon>Copepoda</taxon>
        <taxon>Siphonostomatoida</taxon>
        <taxon>Caligidae</taxon>
        <taxon>Lepeophtheirus</taxon>
    </lineage>
</organism>
<keyword evidence="7" id="KW-0175">Coiled coil</keyword>
<dbReference type="PROSITE" id="PS50217">
    <property type="entry name" value="BZIP"/>
    <property type="match status" value="1"/>
</dbReference>
<protein>
    <recommendedName>
        <fullName evidence="6">X-box-binding protein 1</fullName>
    </recommendedName>
</protein>
<dbReference type="GO" id="GO:0000977">
    <property type="term" value="F:RNA polymerase II transcription regulatory region sequence-specific DNA binding"/>
    <property type="evidence" value="ECO:0007669"/>
    <property type="project" value="TreeGrafter"/>
</dbReference>
<dbReference type="InterPro" id="IPR052470">
    <property type="entry name" value="ER_Stress-Reg_TF"/>
</dbReference>
<reference evidence="10" key="1">
    <citation type="submission" date="2014-05" db="EMBL/GenBank/DDBJ databases">
        <authorList>
            <person name="Chronopoulou M."/>
        </authorList>
    </citation>
    <scope>NUCLEOTIDE SEQUENCE</scope>
    <source>
        <tissue evidence="10">Whole organism</tissue>
    </source>
</reference>
<dbReference type="Gene3D" id="1.20.5.170">
    <property type="match status" value="1"/>
</dbReference>
<evidence type="ECO:0000256" key="2">
    <source>
        <dbReference type="ARBA" id="ARBA00023015"/>
    </source>
</evidence>
<feature type="region of interest" description="Disordered" evidence="8">
    <location>
        <begin position="232"/>
        <end position="251"/>
    </location>
</feature>